<dbReference type="RefSeq" id="WP_062955740.1">
    <property type="nucleotide sequence ID" value="NZ_JPWB01000018.1"/>
</dbReference>
<proteinExistence type="predicted"/>
<dbReference type="Pfam" id="PF03358">
    <property type="entry name" value="FMN_red"/>
    <property type="match status" value="1"/>
</dbReference>
<reference evidence="2 3" key="1">
    <citation type="submission" date="2014-07" db="EMBL/GenBank/DDBJ databases">
        <title>Draft genome sequence of Thalassospira profundimaris R8-17.</title>
        <authorList>
            <person name="Lai Q."/>
            <person name="Shao Z."/>
        </authorList>
    </citation>
    <scope>NUCLEOTIDE SEQUENCE [LARGE SCALE GENOMIC DNA]</scope>
    <source>
        <strain evidence="2 3">R8-17</strain>
    </source>
</reference>
<dbReference type="GO" id="GO:0016491">
    <property type="term" value="F:oxidoreductase activity"/>
    <property type="evidence" value="ECO:0007669"/>
    <property type="project" value="InterPro"/>
</dbReference>
<name>A0A367V0T5_9PROT</name>
<dbReference type="GO" id="GO:0005829">
    <property type="term" value="C:cytosol"/>
    <property type="evidence" value="ECO:0007669"/>
    <property type="project" value="TreeGrafter"/>
</dbReference>
<dbReference type="PANTHER" id="PTHR30543">
    <property type="entry name" value="CHROMATE REDUCTASE"/>
    <property type="match status" value="1"/>
</dbReference>
<dbReference type="EMBL" id="JPWB01000018">
    <property type="protein sequence ID" value="RCK18777.1"/>
    <property type="molecule type" value="Genomic_DNA"/>
</dbReference>
<evidence type="ECO:0000259" key="1">
    <source>
        <dbReference type="Pfam" id="PF03358"/>
    </source>
</evidence>
<accession>A0A367V0T5</accession>
<dbReference type="InterPro" id="IPR029039">
    <property type="entry name" value="Flavoprotein-like_sf"/>
</dbReference>
<sequence>MKETFNIAVIFGSAREGRFCDTVGNWAVETLKTDRELSVETIDPAVLNLPAAHVGASHPSVQQLHTSLAEADAFVVVTPEYNHSFTGELKLLIDAAKEEWKRKPVAFVSYGGVSGGLRAVEQLRLVFAELHAVTMRDVVSFAQGWDKFDENGLPRDLDGTNAALHHMITDLKWWAGALREARHPQSKAQFIEAIAS</sequence>
<dbReference type="Gene3D" id="3.40.50.360">
    <property type="match status" value="1"/>
</dbReference>
<organism evidence="2 3">
    <name type="scientific">Thalassospira profundimaris</name>
    <dbReference type="NCBI Taxonomy" id="502049"/>
    <lineage>
        <taxon>Bacteria</taxon>
        <taxon>Pseudomonadati</taxon>
        <taxon>Pseudomonadota</taxon>
        <taxon>Alphaproteobacteria</taxon>
        <taxon>Rhodospirillales</taxon>
        <taxon>Thalassospiraceae</taxon>
        <taxon>Thalassospira</taxon>
    </lineage>
</organism>
<feature type="domain" description="NADPH-dependent FMN reductase-like" evidence="1">
    <location>
        <begin position="6"/>
        <end position="146"/>
    </location>
</feature>
<dbReference type="InterPro" id="IPR050712">
    <property type="entry name" value="NAD(P)H-dep_reductase"/>
</dbReference>
<comment type="caution">
    <text evidence="2">The sequence shown here is derived from an EMBL/GenBank/DDBJ whole genome shotgun (WGS) entry which is preliminary data.</text>
</comment>
<gene>
    <name evidence="2" type="ORF">TH6_20670</name>
</gene>
<dbReference type="InterPro" id="IPR005025">
    <property type="entry name" value="FMN_Rdtase-like_dom"/>
</dbReference>
<evidence type="ECO:0000313" key="3">
    <source>
        <dbReference type="Proteomes" id="UP000253061"/>
    </source>
</evidence>
<dbReference type="AlphaFoldDB" id="A0A367V0T5"/>
<dbReference type="SUPFAM" id="SSF52218">
    <property type="entry name" value="Flavoproteins"/>
    <property type="match status" value="1"/>
</dbReference>
<protein>
    <submittedName>
        <fullName evidence="2">FMN reductase</fullName>
    </submittedName>
</protein>
<evidence type="ECO:0000313" key="2">
    <source>
        <dbReference type="EMBL" id="RCK18777.1"/>
    </source>
</evidence>
<dbReference type="Proteomes" id="UP000253061">
    <property type="component" value="Unassembled WGS sequence"/>
</dbReference>
<dbReference type="GO" id="GO:0010181">
    <property type="term" value="F:FMN binding"/>
    <property type="evidence" value="ECO:0007669"/>
    <property type="project" value="TreeGrafter"/>
</dbReference>
<dbReference type="PANTHER" id="PTHR30543:SF21">
    <property type="entry name" value="NAD(P)H-DEPENDENT FMN REDUCTASE LOT6"/>
    <property type="match status" value="1"/>
</dbReference>